<reference evidence="2 3" key="1">
    <citation type="submission" date="2020-11" db="EMBL/GenBank/DDBJ databases">
        <title>Taxonomic evaluation of the Bacillus sporothermodurans group of bacteria based on whole genome sequences.</title>
        <authorList>
            <person name="Fiedler G."/>
            <person name="Herbstmann A.-D."/>
            <person name="Doll E."/>
            <person name="Wenning M."/>
            <person name="Brinks E."/>
            <person name="Kabisch J."/>
            <person name="Breitenwieser F."/>
            <person name="Lappann M."/>
            <person name="Boehnlein C."/>
            <person name="Franz C."/>
        </authorList>
    </citation>
    <scope>NUCLEOTIDE SEQUENCE [LARGE SCALE GENOMIC DNA]</scope>
    <source>
        <strain evidence="2 3">JCM 19841</strain>
    </source>
</reference>
<dbReference type="Pfam" id="PF00583">
    <property type="entry name" value="Acetyltransf_1"/>
    <property type="match status" value="1"/>
</dbReference>
<dbReference type="EMBL" id="CP065425">
    <property type="protein sequence ID" value="QQZ09771.1"/>
    <property type="molecule type" value="Genomic_DNA"/>
</dbReference>
<organism evidence="2 3">
    <name type="scientific">Heyndrickxia vini</name>
    <dbReference type="NCBI Taxonomy" id="1476025"/>
    <lineage>
        <taxon>Bacteria</taxon>
        <taxon>Bacillati</taxon>
        <taxon>Bacillota</taxon>
        <taxon>Bacilli</taxon>
        <taxon>Bacillales</taxon>
        <taxon>Bacillaceae</taxon>
        <taxon>Heyndrickxia</taxon>
    </lineage>
</organism>
<gene>
    <name evidence="2" type="ORF">I5776_01960</name>
</gene>
<accession>A0ABX7E2G8</accession>
<feature type="domain" description="N-acetyltransferase" evidence="1">
    <location>
        <begin position="158"/>
        <end position="293"/>
    </location>
</feature>
<evidence type="ECO:0000313" key="3">
    <source>
        <dbReference type="Proteomes" id="UP000595691"/>
    </source>
</evidence>
<dbReference type="PROSITE" id="PS51186">
    <property type="entry name" value="GNAT"/>
    <property type="match status" value="1"/>
</dbReference>
<proteinExistence type="predicted"/>
<evidence type="ECO:0000259" key="1">
    <source>
        <dbReference type="PROSITE" id="PS51186"/>
    </source>
</evidence>
<dbReference type="Proteomes" id="UP000595691">
    <property type="component" value="Chromosome"/>
</dbReference>
<keyword evidence="3" id="KW-1185">Reference proteome</keyword>
<sequence>MNSNITIQSIVDLPEAASFIADCNGDPCQHVGYCGSNPEEILYTLQHHFSDLPIRQSLIAAYDNKELVGLLGLDIDKEFMEAEIWGPFIKGNDWNSIANELWMHLMEELPIQINRFNGFYNTENHHAGTFMQQHNFVKGNIHLLLSANQSQEKPINDIHLLDLPPEEYNQFITLHDELFPHSYYDGKGIVKRLNNVRKVIVAVEKGLIQGYVYFEANPIFGEGCIEFIGVSPNHRKKGIGRTLIKAALYQLFTKFRISEIQLCVSEKNSRAINLYTSAGFVEKYKLISYRSNE</sequence>
<dbReference type="Gene3D" id="3.40.630.30">
    <property type="match status" value="1"/>
</dbReference>
<evidence type="ECO:0000313" key="2">
    <source>
        <dbReference type="EMBL" id="QQZ09771.1"/>
    </source>
</evidence>
<protein>
    <submittedName>
        <fullName evidence="2">GNAT family N-acetyltransferase</fullName>
    </submittedName>
</protein>
<name>A0ABX7E2G8_9BACI</name>
<dbReference type="PANTHER" id="PTHR43415">
    <property type="entry name" value="SPERMIDINE N(1)-ACETYLTRANSFERASE"/>
    <property type="match status" value="1"/>
</dbReference>
<dbReference type="InterPro" id="IPR000182">
    <property type="entry name" value="GNAT_dom"/>
</dbReference>
<dbReference type="RefSeq" id="WP_202778737.1">
    <property type="nucleotide sequence ID" value="NZ_CP065425.1"/>
</dbReference>
<dbReference type="PANTHER" id="PTHR43415:SF6">
    <property type="entry name" value="SPERMIDINE N(1)-ACETYLTRANSFERASE"/>
    <property type="match status" value="1"/>
</dbReference>
<dbReference type="CDD" id="cd04301">
    <property type="entry name" value="NAT_SF"/>
    <property type="match status" value="1"/>
</dbReference>
<dbReference type="InterPro" id="IPR016181">
    <property type="entry name" value="Acyl_CoA_acyltransferase"/>
</dbReference>
<dbReference type="SUPFAM" id="SSF55729">
    <property type="entry name" value="Acyl-CoA N-acyltransferases (Nat)"/>
    <property type="match status" value="1"/>
</dbReference>